<dbReference type="RefSeq" id="XP_020115941.1">
    <property type="nucleotide sequence ID" value="XM_020263856.1"/>
</dbReference>
<evidence type="ECO:0000256" key="1">
    <source>
        <dbReference type="SAM" id="MobiDB-lite"/>
    </source>
</evidence>
<dbReference type="STRING" id="1441469.A0A225A7M3"/>
<dbReference type="AlphaFoldDB" id="A0A225A7M3"/>
<evidence type="ECO:0000313" key="3">
    <source>
        <dbReference type="Proteomes" id="UP000214365"/>
    </source>
</evidence>
<feature type="compositionally biased region" description="Polar residues" evidence="1">
    <location>
        <begin position="20"/>
        <end position="37"/>
    </location>
</feature>
<dbReference type="InterPro" id="IPR053178">
    <property type="entry name" value="Osmoadaptation_assoc"/>
</dbReference>
<evidence type="ECO:0008006" key="4">
    <source>
        <dbReference type="Google" id="ProtNLM"/>
    </source>
</evidence>
<sequence length="457" mass="52117">MTIILYDGRRRHTISPAASPESQNRCTNIAPQSTSNASPELAETGWLTALHIPLNLDDVFLQYTRSKLFQGSNRVDVVLPAHVDRSLMTKAFLALCTTFFGLEHKEKGVIRQGFQRYGHALEHIHRALEDPVRCASFDLLESIAVMSVFEFIISDDWTGWLSHLVGLEKLFSFRGPESFITFPELLILEKSRVSIITSSLLVRRHTILSNQEWKAIPWTYFPERKNSMELLVDILADCPALFADQMQLLSNRNLAITNQVAAGLKHLLGRAYRLLDQLEKWKEQWDLDNPGYCHEIPAPFPRPTSFGWQGEKDMETPIWTTILNYASVYHANTMVLYDGTLILLLRYIQGIMNELNILAAPTDRQSFDLWERSYAASLAICRSVEYHLQGMRRGVVDFHLMFPLRMANQTIGDSNPAIGLWIQDVLQQIRDGQSSRWTLAKYLLEVQTVPGALLQAT</sequence>
<proteinExistence type="predicted"/>
<comment type="caution">
    <text evidence="2">The sequence shown here is derived from an EMBL/GenBank/DDBJ whole genome shotgun (WGS) entry which is preliminary data.</text>
</comment>
<dbReference type="EMBL" id="LFMY01000017">
    <property type="protein sequence ID" value="OKL55820.1"/>
    <property type="molecule type" value="Genomic_DNA"/>
</dbReference>
<protein>
    <recommendedName>
        <fullName evidence="4">Transcription factor domain-containing protein</fullName>
    </recommendedName>
</protein>
<evidence type="ECO:0000313" key="2">
    <source>
        <dbReference type="EMBL" id="OKL55820.1"/>
    </source>
</evidence>
<reference evidence="2 3" key="1">
    <citation type="submission" date="2015-06" db="EMBL/GenBank/DDBJ databases">
        <title>Talaromyces atroroseus IBT 11181 draft genome.</title>
        <authorList>
            <person name="Rasmussen K.B."/>
            <person name="Rasmussen S."/>
            <person name="Petersen B."/>
            <person name="Sicheritz-Ponten T."/>
            <person name="Mortensen U.H."/>
            <person name="Thrane U."/>
        </authorList>
    </citation>
    <scope>NUCLEOTIDE SEQUENCE [LARGE SCALE GENOMIC DNA]</scope>
    <source>
        <strain evidence="2 3">IBT 11181</strain>
    </source>
</reference>
<dbReference type="PANTHER" id="PTHR38111:SF2">
    <property type="entry name" value="FINGER DOMAIN PROTEIN, PUTATIVE (AFU_ORTHOLOGUE AFUA_1G01560)-RELATED"/>
    <property type="match status" value="1"/>
</dbReference>
<keyword evidence="3" id="KW-1185">Reference proteome</keyword>
<accession>A0A225A7M3</accession>
<dbReference type="GeneID" id="31008571"/>
<dbReference type="OrthoDB" id="3525185at2759"/>
<dbReference type="Proteomes" id="UP000214365">
    <property type="component" value="Unassembled WGS sequence"/>
</dbReference>
<name>A0A225A7M3_TALAT</name>
<dbReference type="Pfam" id="PF11951">
    <property type="entry name" value="Fungal_trans_2"/>
    <property type="match status" value="1"/>
</dbReference>
<dbReference type="PANTHER" id="PTHR38111">
    <property type="entry name" value="ZN(2)-C6 FUNGAL-TYPE DOMAIN-CONTAINING PROTEIN-RELATED"/>
    <property type="match status" value="1"/>
</dbReference>
<dbReference type="InterPro" id="IPR021858">
    <property type="entry name" value="Fun_TF"/>
</dbReference>
<organism evidence="2 3">
    <name type="scientific">Talaromyces atroroseus</name>
    <dbReference type="NCBI Taxonomy" id="1441469"/>
    <lineage>
        <taxon>Eukaryota</taxon>
        <taxon>Fungi</taxon>
        <taxon>Dikarya</taxon>
        <taxon>Ascomycota</taxon>
        <taxon>Pezizomycotina</taxon>
        <taxon>Eurotiomycetes</taxon>
        <taxon>Eurotiomycetidae</taxon>
        <taxon>Eurotiales</taxon>
        <taxon>Trichocomaceae</taxon>
        <taxon>Talaromyces</taxon>
        <taxon>Talaromyces sect. Trachyspermi</taxon>
    </lineage>
</organism>
<feature type="region of interest" description="Disordered" evidence="1">
    <location>
        <begin position="14"/>
        <end position="37"/>
    </location>
</feature>
<gene>
    <name evidence="2" type="ORF">UA08_08815</name>
</gene>